<feature type="transmembrane region" description="Helical" evidence="1">
    <location>
        <begin position="182"/>
        <end position="208"/>
    </location>
</feature>
<gene>
    <name evidence="2" type="ORF">ARMSODRAFT_1089121</name>
</gene>
<accession>A0A2H3BFD9</accession>
<feature type="transmembrane region" description="Helical" evidence="1">
    <location>
        <begin position="57"/>
        <end position="81"/>
    </location>
</feature>
<feature type="transmembrane region" description="Helical" evidence="1">
    <location>
        <begin position="142"/>
        <end position="162"/>
    </location>
</feature>
<dbReference type="STRING" id="1076256.A0A2H3BFD9"/>
<keyword evidence="1" id="KW-0812">Transmembrane</keyword>
<feature type="transmembrane region" description="Helical" evidence="1">
    <location>
        <begin position="26"/>
        <end position="45"/>
    </location>
</feature>
<name>A0A2H3BFD9_9AGAR</name>
<keyword evidence="1" id="KW-1133">Transmembrane helix</keyword>
<reference evidence="3" key="1">
    <citation type="journal article" date="2017" name="Nat. Ecol. Evol.">
        <title>Genome expansion and lineage-specific genetic innovations in the forest pathogenic fungi Armillaria.</title>
        <authorList>
            <person name="Sipos G."/>
            <person name="Prasanna A.N."/>
            <person name="Walter M.C."/>
            <person name="O'Connor E."/>
            <person name="Balint B."/>
            <person name="Krizsan K."/>
            <person name="Kiss B."/>
            <person name="Hess J."/>
            <person name="Varga T."/>
            <person name="Slot J."/>
            <person name="Riley R."/>
            <person name="Boka B."/>
            <person name="Rigling D."/>
            <person name="Barry K."/>
            <person name="Lee J."/>
            <person name="Mihaltcheva S."/>
            <person name="LaButti K."/>
            <person name="Lipzen A."/>
            <person name="Waldron R."/>
            <person name="Moloney N.M."/>
            <person name="Sperisen C."/>
            <person name="Kredics L."/>
            <person name="Vagvoelgyi C."/>
            <person name="Patrignani A."/>
            <person name="Fitzpatrick D."/>
            <person name="Nagy I."/>
            <person name="Doyle S."/>
            <person name="Anderson J.B."/>
            <person name="Grigoriev I.V."/>
            <person name="Gueldener U."/>
            <person name="Muensterkoetter M."/>
            <person name="Nagy L.G."/>
        </authorList>
    </citation>
    <scope>NUCLEOTIDE SEQUENCE [LARGE SCALE GENOMIC DNA]</scope>
    <source>
        <strain evidence="3">28-4</strain>
    </source>
</reference>
<evidence type="ECO:0000256" key="1">
    <source>
        <dbReference type="SAM" id="Phobius"/>
    </source>
</evidence>
<evidence type="ECO:0000313" key="2">
    <source>
        <dbReference type="EMBL" id="PBK62553.1"/>
    </source>
</evidence>
<protein>
    <submittedName>
        <fullName evidence="2">Uncharacterized protein</fullName>
    </submittedName>
</protein>
<feature type="transmembrane region" description="Helical" evidence="1">
    <location>
        <begin position="255"/>
        <end position="273"/>
    </location>
</feature>
<dbReference type="Proteomes" id="UP000218334">
    <property type="component" value="Unassembled WGS sequence"/>
</dbReference>
<proteinExistence type="predicted"/>
<dbReference type="AlphaFoldDB" id="A0A2H3BFD9"/>
<keyword evidence="3" id="KW-1185">Reference proteome</keyword>
<feature type="transmembrane region" description="Helical" evidence="1">
    <location>
        <begin position="220"/>
        <end position="243"/>
    </location>
</feature>
<sequence>MEAPPDLSQGDKRIIFDELDLNLNRMIMQASLYGLYTGIVAMTLWTIFSSPKRSRSIFLCTIIITLYGLSTILFGVDWAFLHRAFIRHGDNSYTIFETYVDFDPWWRAYYLVSGITGGISTFLVDITIIWRCWALWDHQWQVIFVPIIFVVGGTAMKGMQMFSDIRNLTDNTSKDAPFAAQIDWSLIYIVLVLATTLLCTFLIIYRIVRYTPEITASRKIVEIFIESSAMYTLSLIIYVALVSKNLEVGYYADTIAAYVRATAPTLLVGRVVAHTNAISQRQKMVATWANHTPLVGCFREEDTNNRHIYHIPDDGHQTSSGSSGTETV</sequence>
<organism evidence="2 3">
    <name type="scientific">Armillaria solidipes</name>
    <dbReference type="NCBI Taxonomy" id="1076256"/>
    <lineage>
        <taxon>Eukaryota</taxon>
        <taxon>Fungi</taxon>
        <taxon>Dikarya</taxon>
        <taxon>Basidiomycota</taxon>
        <taxon>Agaricomycotina</taxon>
        <taxon>Agaricomycetes</taxon>
        <taxon>Agaricomycetidae</taxon>
        <taxon>Agaricales</taxon>
        <taxon>Marasmiineae</taxon>
        <taxon>Physalacriaceae</taxon>
        <taxon>Armillaria</taxon>
    </lineage>
</organism>
<feature type="transmembrane region" description="Helical" evidence="1">
    <location>
        <begin position="108"/>
        <end position="130"/>
    </location>
</feature>
<dbReference type="EMBL" id="KZ293465">
    <property type="protein sequence ID" value="PBK62553.1"/>
    <property type="molecule type" value="Genomic_DNA"/>
</dbReference>
<evidence type="ECO:0000313" key="3">
    <source>
        <dbReference type="Proteomes" id="UP000218334"/>
    </source>
</evidence>
<keyword evidence="1" id="KW-0472">Membrane</keyword>